<dbReference type="InterPro" id="IPR014757">
    <property type="entry name" value="Tscrpt_reg_IclR_C"/>
</dbReference>
<dbReference type="Gene3D" id="3.30.450.40">
    <property type="match status" value="2"/>
</dbReference>
<reference evidence="6 7" key="2">
    <citation type="submission" date="2023-10" db="EMBL/GenBank/DDBJ databases">
        <authorList>
            <person name="Han X.F."/>
        </authorList>
    </citation>
    <scope>NUCLEOTIDE SEQUENCE [LARGE SCALE GENOMIC DNA]</scope>
    <source>
        <strain evidence="6 7">KCTC 39840</strain>
    </source>
</reference>
<evidence type="ECO:0000259" key="4">
    <source>
        <dbReference type="PROSITE" id="PS51077"/>
    </source>
</evidence>
<dbReference type="RefSeq" id="WP_318595048.1">
    <property type="nucleotide sequence ID" value="NZ_JAWSTH010000001.1"/>
</dbReference>
<dbReference type="PANTHER" id="PTHR30136">
    <property type="entry name" value="HELIX-TURN-HELIX TRANSCRIPTIONAL REGULATOR, ICLR FAMILY"/>
    <property type="match status" value="1"/>
</dbReference>
<dbReference type="PROSITE" id="PS51078">
    <property type="entry name" value="ICLR_ED"/>
    <property type="match status" value="1"/>
</dbReference>
<dbReference type="Pfam" id="PF09339">
    <property type="entry name" value="HTH_IclR"/>
    <property type="match status" value="1"/>
</dbReference>
<dbReference type="InterPro" id="IPR036388">
    <property type="entry name" value="WH-like_DNA-bd_sf"/>
</dbReference>
<dbReference type="Gene3D" id="1.10.10.10">
    <property type="entry name" value="Winged helix-like DNA-binding domain superfamily/Winged helix DNA-binding domain"/>
    <property type="match status" value="1"/>
</dbReference>
<evidence type="ECO:0000256" key="3">
    <source>
        <dbReference type="ARBA" id="ARBA00023163"/>
    </source>
</evidence>
<evidence type="ECO:0000256" key="2">
    <source>
        <dbReference type="ARBA" id="ARBA00023125"/>
    </source>
</evidence>
<gene>
    <name evidence="6" type="ORF">R7226_00470</name>
</gene>
<dbReference type="InterPro" id="IPR050707">
    <property type="entry name" value="HTH_MetabolicPath_Reg"/>
</dbReference>
<dbReference type="EMBL" id="JAWSTH010000001">
    <property type="protein sequence ID" value="MDW5592789.1"/>
    <property type="molecule type" value="Genomic_DNA"/>
</dbReference>
<evidence type="ECO:0000259" key="5">
    <source>
        <dbReference type="PROSITE" id="PS51078"/>
    </source>
</evidence>
<dbReference type="Pfam" id="PF01614">
    <property type="entry name" value="IclR_C"/>
    <property type="match status" value="1"/>
</dbReference>
<feature type="domain" description="IclR-ED" evidence="5">
    <location>
        <begin position="69"/>
        <end position="294"/>
    </location>
</feature>
<comment type="caution">
    <text evidence="6">The sequence shown here is derived from an EMBL/GenBank/DDBJ whole genome shotgun (WGS) entry which is preliminary data.</text>
</comment>
<dbReference type="SUPFAM" id="SSF55781">
    <property type="entry name" value="GAF domain-like"/>
    <property type="match status" value="1"/>
</dbReference>
<evidence type="ECO:0000256" key="1">
    <source>
        <dbReference type="ARBA" id="ARBA00023015"/>
    </source>
</evidence>
<organism evidence="6 7">
    <name type="scientific">Conexibacter stalactiti</name>
    <dbReference type="NCBI Taxonomy" id="1940611"/>
    <lineage>
        <taxon>Bacteria</taxon>
        <taxon>Bacillati</taxon>
        <taxon>Actinomycetota</taxon>
        <taxon>Thermoleophilia</taxon>
        <taxon>Solirubrobacterales</taxon>
        <taxon>Conexibacteraceae</taxon>
        <taxon>Conexibacter</taxon>
    </lineage>
</organism>
<name>A0ABU4HLB1_9ACTN</name>
<keyword evidence="3" id="KW-0804">Transcription</keyword>
<evidence type="ECO:0000313" key="6">
    <source>
        <dbReference type="EMBL" id="MDW5592789.1"/>
    </source>
</evidence>
<dbReference type="InterPro" id="IPR036390">
    <property type="entry name" value="WH_DNA-bd_sf"/>
</dbReference>
<sequence>MATPVPAVERASRILDLLAAEPAARHRLSAIAQRLEIHKATCAAILAELAAAELVSRHADGPSWSLGPRLVALGAASAGQHRGFAEARHEMQALARELKLGCFVTAPLGEEMVVLDRSAEPALADLAATIPIGLRAPLRPPLGTIFFAWAPDDAVERWLAQGDEPAAERERLRRALHAVRLRGWSLGSRVELQLPLDAVLDRLAQAEEPAQRVAIAMELAELVRREHEDPAHVVDDAAGRGAQLLLAPVFGPGGRVVLSLTLFGRPSRFGPREVPRYAAALVAAARRVTGAIGGHEPVEATGWR</sequence>
<reference evidence="7" key="1">
    <citation type="submission" date="2023-07" db="EMBL/GenBank/DDBJ databases">
        <title>Conexibacter stalactiti sp. nov., isolated from stalactites in a lava cave and emended description of the genus Conexibacter.</title>
        <authorList>
            <person name="Lee S.D."/>
        </authorList>
    </citation>
    <scope>NUCLEOTIDE SEQUENCE [LARGE SCALE GENOMIC DNA]</scope>
    <source>
        <strain evidence="7">KCTC 39840</strain>
    </source>
</reference>
<evidence type="ECO:0000313" key="7">
    <source>
        <dbReference type="Proteomes" id="UP001284601"/>
    </source>
</evidence>
<keyword evidence="1" id="KW-0805">Transcription regulation</keyword>
<proteinExistence type="predicted"/>
<dbReference type="Proteomes" id="UP001284601">
    <property type="component" value="Unassembled WGS sequence"/>
</dbReference>
<dbReference type="SUPFAM" id="SSF46785">
    <property type="entry name" value="Winged helix' DNA-binding domain"/>
    <property type="match status" value="1"/>
</dbReference>
<dbReference type="InterPro" id="IPR005471">
    <property type="entry name" value="Tscrpt_reg_IclR_N"/>
</dbReference>
<protein>
    <submittedName>
        <fullName evidence="6">Helix-turn-helix domain-containing protein</fullName>
    </submittedName>
</protein>
<dbReference type="InterPro" id="IPR029016">
    <property type="entry name" value="GAF-like_dom_sf"/>
</dbReference>
<dbReference type="PROSITE" id="PS51077">
    <property type="entry name" value="HTH_ICLR"/>
    <property type="match status" value="1"/>
</dbReference>
<dbReference type="PANTHER" id="PTHR30136:SF35">
    <property type="entry name" value="HTH-TYPE TRANSCRIPTIONAL REGULATOR RV1719"/>
    <property type="match status" value="1"/>
</dbReference>
<accession>A0ABU4HLB1</accession>
<feature type="domain" description="HTH iclR-type" evidence="4">
    <location>
        <begin position="5"/>
        <end position="68"/>
    </location>
</feature>
<dbReference type="SMART" id="SM00346">
    <property type="entry name" value="HTH_ICLR"/>
    <property type="match status" value="1"/>
</dbReference>
<keyword evidence="7" id="KW-1185">Reference proteome</keyword>
<keyword evidence="2" id="KW-0238">DNA-binding</keyword>